<organism evidence="2 3">
    <name type="scientific">Sphingobacterium nematocida</name>
    <dbReference type="NCBI Taxonomy" id="1513896"/>
    <lineage>
        <taxon>Bacteria</taxon>
        <taxon>Pseudomonadati</taxon>
        <taxon>Bacteroidota</taxon>
        <taxon>Sphingobacteriia</taxon>
        <taxon>Sphingobacteriales</taxon>
        <taxon>Sphingobacteriaceae</taxon>
        <taxon>Sphingobacterium</taxon>
    </lineage>
</organism>
<gene>
    <name evidence="2" type="ORF">SAMN05660841_02284</name>
</gene>
<dbReference type="Proteomes" id="UP000190150">
    <property type="component" value="Unassembled WGS sequence"/>
</dbReference>
<keyword evidence="1" id="KW-1133">Transmembrane helix</keyword>
<evidence type="ECO:0000313" key="2">
    <source>
        <dbReference type="EMBL" id="SKB77280.1"/>
    </source>
</evidence>
<evidence type="ECO:0000256" key="1">
    <source>
        <dbReference type="SAM" id="Phobius"/>
    </source>
</evidence>
<evidence type="ECO:0000313" key="3">
    <source>
        <dbReference type="Proteomes" id="UP000190150"/>
    </source>
</evidence>
<keyword evidence="1" id="KW-0812">Transmembrane</keyword>
<accession>A0A1T5E0L2</accession>
<dbReference type="AlphaFoldDB" id="A0A1T5E0L2"/>
<sequence>MQNSNMSKTKKTMLILGTVVALLFIFLIAANYIYVSKNETLLYKIQQQLTYSKEDWENYRTNQRILAENPTDGSGVTEVSAAPDKYDIYPVDINKVPEEFKKEELEKLNKADFESLIVAKKAPDNEDAQIALIRFTDRKLTDVIIQQKINIKVGKCYENPQKDDNFSCVSCMILLYNREKKDWVEAPDGDNFLKTAYDFYQPSDGEQWEARDLTLRIPFDYDLFKKYTSTRLN</sequence>
<feature type="transmembrane region" description="Helical" evidence="1">
    <location>
        <begin position="12"/>
        <end position="34"/>
    </location>
</feature>
<keyword evidence="3" id="KW-1185">Reference proteome</keyword>
<dbReference type="EMBL" id="FUZF01000009">
    <property type="protein sequence ID" value="SKB77280.1"/>
    <property type="molecule type" value="Genomic_DNA"/>
</dbReference>
<name>A0A1T5E0L2_9SPHI</name>
<protein>
    <submittedName>
        <fullName evidence="2">Uncharacterized protein</fullName>
    </submittedName>
</protein>
<keyword evidence="1" id="KW-0472">Membrane</keyword>
<proteinExistence type="predicted"/>
<reference evidence="3" key="1">
    <citation type="submission" date="2017-02" db="EMBL/GenBank/DDBJ databases">
        <authorList>
            <person name="Varghese N."/>
            <person name="Submissions S."/>
        </authorList>
    </citation>
    <scope>NUCLEOTIDE SEQUENCE [LARGE SCALE GENOMIC DNA]</scope>
    <source>
        <strain evidence="3">DSM 24091</strain>
    </source>
</reference>